<keyword evidence="2" id="KW-1003">Cell membrane</keyword>
<keyword evidence="7 8" id="KW-0472">Membrane</keyword>
<feature type="transmembrane region" description="Helical" evidence="8">
    <location>
        <begin position="297"/>
        <end position="317"/>
    </location>
</feature>
<dbReference type="GO" id="GO:0016763">
    <property type="term" value="F:pentosyltransferase activity"/>
    <property type="evidence" value="ECO:0007669"/>
    <property type="project" value="TreeGrafter"/>
</dbReference>
<gene>
    <name evidence="10" type="ORF">S06H3_16183</name>
</gene>
<feature type="transmembrane region" description="Helical" evidence="8">
    <location>
        <begin position="85"/>
        <end position="117"/>
    </location>
</feature>
<dbReference type="AlphaFoldDB" id="X1MKR8"/>
<dbReference type="PANTHER" id="PTHR33908:SF11">
    <property type="entry name" value="MEMBRANE PROTEIN"/>
    <property type="match status" value="1"/>
</dbReference>
<evidence type="ECO:0000256" key="1">
    <source>
        <dbReference type="ARBA" id="ARBA00004651"/>
    </source>
</evidence>
<feature type="transmembrane region" description="Helical" evidence="8">
    <location>
        <begin position="29"/>
        <end position="48"/>
    </location>
</feature>
<feature type="domain" description="Glycosyltransferase RgtA/B/C/D-like" evidence="9">
    <location>
        <begin position="4"/>
        <end position="144"/>
    </location>
</feature>
<comment type="subcellular location">
    <subcellularLocation>
        <location evidence="1">Cell membrane</location>
        <topology evidence="1">Multi-pass membrane protein</topology>
    </subcellularLocation>
</comment>
<comment type="caution">
    <text evidence="10">The sequence shown here is derived from an EMBL/GenBank/DDBJ whole genome shotgun (WGS) entry which is preliminary data.</text>
</comment>
<dbReference type="GO" id="GO:0008610">
    <property type="term" value="P:lipid biosynthetic process"/>
    <property type="evidence" value="ECO:0007669"/>
    <property type="project" value="UniProtKB-ARBA"/>
</dbReference>
<keyword evidence="3" id="KW-0328">Glycosyltransferase</keyword>
<feature type="transmembrane region" description="Helical" evidence="8">
    <location>
        <begin position="227"/>
        <end position="250"/>
    </location>
</feature>
<dbReference type="InterPro" id="IPR038731">
    <property type="entry name" value="RgtA/B/C-like"/>
</dbReference>
<evidence type="ECO:0000256" key="4">
    <source>
        <dbReference type="ARBA" id="ARBA00022679"/>
    </source>
</evidence>
<evidence type="ECO:0000256" key="7">
    <source>
        <dbReference type="ARBA" id="ARBA00023136"/>
    </source>
</evidence>
<sequence length="370" mass="42587">EKMIFGGRIPMILILILLGFYVFKWTRELFGNCPALLATFFFSFSPTLIAHGRLVTTDVGAAAGIFIATYYFIKSLKSPTKKNIIFAGIAFGLAELCKFSAILLIPFFIFLGLIWWLIKSGKLIKTLKIVILVFIIGFILIWPVYQYHTWNYPPEKQVSDTEVYLADSPKFIKNLILWSADKPILRPYAHYFTGLFMVFHRVAGGNTTYFLGEVSNIGWRSYFPTVYLIKIPLAFHILTLIAILYALWLIKRPFWKDAKKRAMNWLRLHFPEFSMLTFIGLYWVITIAGNLNIGVRHLLPVFPFIILLVSAMTFYWLKAPHLKIKCFALMILILWQAVSVVSIYPHFIAYFNELVGGPSNGYKYVVDSNV</sequence>
<evidence type="ECO:0000256" key="3">
    <source>
        <dbReference type="ARBA" id="ARBA00022676"/>
    </source>
</evidence>
<feature type="transmembrane region" description="Helical" evidence="8">
    <location>
        <begin position="129"/>
        <end position="145"/>
    </location>
</feature>
<feature type="non-terminal residue" evidence="10">
    <location>
        <position position="1"/>
    </location>
</feature>
<dbReference type="InterPro" id="IPR050297">
    <property type="entry name" value="LipidA_mod_glycosyltrf_83"/>
</dbReference>
<keyword evidence="5 8" id="KW-0812">Transmembrane</keyword>
<evidence type="ECO:0000313" key="10">
    <source>
        <dbReference type="EMBL" id="GAI15305.1"/>
    </source>
</evidence>
<reference evidence="10" key="1">
    <citation type="journal article" date="2014" name="Front. Microbiol.">
        <title>High frequency of phylogenetically diverse reductive dehalogenase-homologous genes in deep subseafloor sedimentary metagenomes.</title>
        <authorList>
            <person name="Kawai M."/>
            <person name="Futagami T."/>
            <person name="Toyoda A."/>
            <person name="Takaki Y."/>
            <person name="Nishi S."/>
            <person name="Hori S."/>
            <person name="Arai W."/>
            <person name="Tsubouchi T."/>
            <person name="Morono Y."/>
            <person name="Uchiyama I."/>
            <person name="Ito T."/>
            <person name="Fujiyama A."/>
            <person name="Inagaki F."/>
            <person name="Takami H."/>
        </authorList>
    </citation>
    <scope>NUCLEOTIDE SEQUENCE</scope>
    <source>
        <strain evidence="10">Expedition CK06-06</strain>
    </source>
</reference>
<keyword evidence="6 8" id="KW-1133">Transmembrane helix</keyword>
<dbReference type="Pfam" id="PF13231">
    <property type="entry name" value="PMT_2"/>
    <property type="match status" value="1"/>
</dbReference>
<proteinExistence type="predicted"/>
<feature type="transmembrane region" description="Helical" evidence="8">
    <location>
        <begin position="5"/>
        <end position="23"/>
    </location>
</feature>
<evidence type="ECO:0000256" key="6">
    <source>
        <dbReference type="ARBA" id="ARBA00022989"/>
    </source>
</evidence>
<protein>
    <recommendedName>
        <fullName evidence="9">Glycosyltransferase RgtA/B/C/D-like domain-containing protein</fullName>
    </recommendedName>
</protein>
<dbReference type="GO" id="GO:0005886">
    <property type="term" value="C:plasma membrane"/>
    <property type="evidence" value="ECO:0007669"/>
    <property type="project" value="UniProtKB-SubCell"/>
</dbReference>
<feature type="transmembrane region" description="Helical" evidence="8">
    <location>
        <begin position="55"/>
        <end position="73"/>
    </location>
</feature>
<organism evidence="10">
    <name type="scientific">marine sediment metagenome</name>
    <dbReference type="NCBI Taxonomy" id="412755"/>
    <lineage>
        <taxon>unclassified sequences</taxon>
        <taxon>metagenomes</taxon>
        <taxon>ecological metagenomes</taxon>
    </lineage>
</organism>
<accession>X1MKR8</accession>
<name>X1MKR8_9ZZZZ</name>
<dbReference type="PANTHER" id="PTHR33908">
    <property type="entry name" value="MANNOSYLTRANSFERASE YKCB-RELATED"/>
    <property type="match status" value="1"/>
</dbReference>
<dbReference type="EMBL" id="BARV01007996">
    <property type="protein sequence ID" value="GAI15305.1"/>
    <property type="molecule type" value="Genomic_DNA"/>
</dbReference>
<feature type="transmembrane region" description="Helical" evidence="8">
    <location>
        <begin position="270"/>
        <end position="291"/>
    </location>
</feature>
<keyword evidence="4" id="KW-0808">Transferase</keyword>
<feature type="transmembrane region" description="Helical" evidence="8">
    <location>
        <begin position="329"/>
        <end position="351"/>
    </location>
</feature>
<evidence type="ECO:0000259" key="9">
    <source>
        <dbReference type="Pfam" id="PF13231"/>
    </source>
</evidence>
<evidence type="ECO:0000256" key="2">
    <source>
        <dbReference type="ARBA" id="ARBA00022475"/>
    </source>
</evidence>
<evidence type="ECO:0000256" key="5">
    <source>
        <dbReference type="ARBA" id="ARBA00022692"/>
    </source>
</evidence>
<evidence type="ECO:0000256" key="8">
    <source>
        <dbReference type="SAM" id="Phobius"/>
    </source>
</evidence>